<dbReference type="Gene3D" id="1.10.443.10">
    <property type="entry name" value="Intergrase catalytic core"/>
    <property type="match status" value="1"/>
</dbReference>
<dbReference type="GO" id="GO:0003677">
    <property type="term" value="F:DNA binding"/>
    <property type="evidence" value="ECO:0007669"/>
    <property type="project" value="InterPro"/>
</dbReference>
<sequence length="402" mass="45887">MINKRFRPKNDAYTYEVVLTKRLADGMINQTEAGIIKTYIIDKMSNGEIRDSTASLIATSLTQFRRFLEVDYNQLNITALKLGILKLRNGGDISGKAYTDNTRKKIMQHVMPFVNYMGEQGIIAEIPTKEMKKIKPPKVVKGKFQPQDILTPEEIEQFVKLCDNSRDRALIMFMYESGARVGEIGRVTWKDLTFTDTDCRAQIEDEKVGGYRYPYVVASVPYLIQLRNDMPEATESDFVFRVHSNGYVGEPLSYRTVQFLLEKLIAASGTKKPLSPHLFRASRITNMIKEGYKESIIKKMMWQKVETQMFEVYVKLADSDIQNEIKTKAGLSLKVETKPMTKPQKCVCGMVSDSLANYCPKCGRSLKEGVAELREEITEADRQILKLLKQPGKLEKLTQLLE</sequence>
<accession>Q0W0X8</accession>
<evidence type="ECO:0000259" key="3">
    <source>
        <dbReference type="PROSITE" id="PS51898"/>
    </source>
</evidence>
<dbReference type="PROSITE" id="PS51898">
    <property type="entry name" value="TYR_RECOMBINASE"/>
    <property type="match status" value="1"/>
</dbReference>
<protein>
    <submittedName>
        <fullName evidence="4">Integrase</fullName>
    </submittedName>
</protein>
<dbReference type="eggNOG" id="arCOG01242">
    <property type="taxonomic scope" value="Archaea"/>
</dbReference>
<keyword evidence="5" id="KW-1185">Reference proteome</keyword>
<dbReference type="EMBL" id="AM114193">
    <property type="protein sequence ID" value="CAJ37965.1"/>
    <property type="molecule type" value="Genomic_DNA"/>
</dbReference>
<dbReference type="RefSeq" id="WP_012034629.1">
    <property type="nucleotide sequence ID" value="NC_009464.1"/>
</dbReference>
<dbReference type="Pfam" id="PF00589">
    <property type="entry name" value="Phage_integrase"/>
    <property type="match status" value="1"/>
</dbReference>
<evidence type="ECO:0000256" key="1">
    <source>
        <dbReference type="ARBA" id="ARBA00023172"/>
    </source>
</evidence>
<dbReference type="CDD" id="cd00397">
    <property type="entry name" value="DNA_BRE_C"/>
    <property type="match status" value="1"/>
</dbReference>
<gene>
    <name evidence="4" type="ORF">RRC221</name>
</gene>
<dbReference type="STRING" id="351160.RRC221"/>
<dbReference type="PANTHER" id="PTHR30349:SF87">
    <property type="entry name" value="TRANSPOSASE A"/>
    <property type="match status" value="1"/>
</dbReference>
<evidence type="ECO:0000256" key="2">
    <source>
        <dbReference type="SAM" id="Coils"/>
    </source>
</evidence>
<dbReference type="GO" id="GO:0015074">
    <property type="term" value="P:DNA integration"/>
    <property type="evidence" value="ECO:0007669"/>
    <property type="project" value="InterPro"/>
</dbReference>
<evidence type="ECO:0000313" key="5">
    <source>
        <dbReference type="Proteomes" id="UP000000663"/>
    </source>
</evidence>
<name>Q0W0X8_METAR</name>
<dbReference type="GO" id="GO:0006310">
    <property type="term" value="P:DNA recombination"/>
    <property type="evidence" value="ECO:0007669"/>
    <property type="project" value="UniProtKB-KW"/>
</dbReference>
<dbReference type="GeneID" id="5143615"/>
<feature type="coiled-coil region" evidence="2">
    <location>
        <begin position="363"/>
        <end position="390"/>
    </location>
</feature>
<keyword evidence="2" id="KW-0175">Coiled coil</keyword>
<dbReference type="OrthoDB" id="3343at2157"/>
<dbReference type="Proteomes" id="UP000000663">
    <property type="component" value="Chromosome"/>
</dbReference>
<dbReference type="AlphaFoldDB" id="Q0W0X8"/>
<organism evidence="4 5">
    <name type="scientific">Methanocella arvoryzae (strain DSM 22066 / NBRC 105507 / MRE50)</name>
    <dbReference type="NCBI Taxonomy" id="351160"/>
    <lineage>
        <taxon>Archaea</taxon>
        <taxon>Methanobacteriati</taxon>
        <taxon>Methanobacteriota</taxon>
        <taxon>Stenosarchaea group</taxon>
        <taxon>Methanomicrobia</taxon>
        <taxon>Methanocellales</taxon>
        <taxon>Methanocellaceae</taxon>
        <taxon>Methanocella</taxon>
    </lineage>
</organism>
<keyword evidence="1" id="KW-0233">DNA recombination</keyword>
<dbReference type="InterPro" id="IPR011010">
    <property type="entry name" value="DNA_brk_join_enz"/>
</dbReference>
<dbReference type="InterPro" id="IPR013762">
    <property type="entry name" value="Integrase-like_cat_sf"/>
</dbReference>
<dbReference type="InterPro" id="IPR002104">
    <property type="entry name" value="Integrase_catalytic"/>
</dbReference>
<proteinExistence type="predicted"/>
<dbReference type="KEGG" id="rci:RRC221"/>
<reference evidence="4 5" key="1">
    <citation type="journal article" date="2006" name="Science">
        <title>Genome of rice cluster I archaea -- the key methane producers in the rice rhizosphere.</title>
        <authorList>
            <person name="Erkel C."/>
            <person name="Kube M."/>
            <person name="Reinhardt R."/>
            <person name="Liesack W."/>
        </authorList>
    </citation>
    <scope>NUCLEOTIDE SEQUENCE [LARGE SCALE GENOMIC DNA]</scope>
    <source>
        <strain evidence="5">DSM 22066 / NBRC 105507 / MRE50</strain>
    </source>
</reference>
<dbReference type="PANTHER" id="PTHR30349">
    <property type="entry name" value="PHAGE INTEGRASE-RELATED"/>
    <property type="match status" value="1"/>
</dbReference>
<evidence type="ECO:0000313" key="4">
    <source>
        <dbReference type="EMBL" id="CAJ37965.1"/>
    </source>
</evidence>
<dbReference type="InterPro" id="IPR050090">
    <property type="entry name" value="Tyrosine_recombinase_XerCD"/>
</dbReference>
<feature type="domain" description="Tyr recombinase" evidence="3">
    <location>
        <begin position="145"/>
        <end position="326"/>
    </location>
</feature>
<dbReference type="SUPFAM" id="SSF56349">
    <property type="entry name" value="DNA breaking-rejoining enzymes"/>
    <property type="match status" value="1"/>
</dbReference>